<dbReference type="OrthoDB" id="9766126at2"/>
<dbReference type="CDD" id="cd00198">
    <property type="entry name" value="vWFA"/>
    <property type="match status" value="1"/>
</dbReference>
<keyword evidence="3" id="KW-1185">Reference proteome</keyword>
<protein>
    <submittedName>
        <fullName evidence="2">Ca-activated chloride channel family protein</fullName>
    </submittedName>
</protein>
<dbReference type="RefSeq" id="WP_092264496.1">
    <property type="nucleotide sequence ID" value="NZ_FNZA01000008.1"/>
</dbReference>
<dbReference type="SMART" id="SM00327">
    <property type="entry name" value="VWA"/>
    <property type="match status" value="1"/>
</dbReference>
<dbReference type="Proteomes" id="UP000199223">
    <property type="component" value="Unassembled WGS sequence"/>
</dbReference>
<evidence type="ECO:0000259" key="1">
    <source>
        <dbReference type="SMART" id="SM00327"/>
    </source>
</evidence>
<sequence length="404" mass="44861">MGRITRYSKFEGELDQLESSELMQMIQEALLGQGMNDPWDPDPNARPSMDDLFDAILQALAERGMIPEEQLMEAMQAGDIRESALGQQIERLMDKLQQDGFIRKEFDEEEGPGGGAGQSGESRFQLTDKSIDFLGYKSLRDLMGGLGRSSAGAHDTREYASGVEMTGELKNYEFGDTLNLDTTATLGNVMSKGFDQLEESDLVIRQAEYNSSAATVVLLDCSHSMILYGEDRFTPAKQVALALAHLIRTQYPGDTVKFVLFHDSAEEVPISKLAQAQIGPYHTNTAGGLRLAQQLLKRENKDMKQIVMITDGKPSALTLPDGRIYKNAYGLDPYVLGATLREVANCRRSGIQVNTFMLARDPELVGFVQRVTEMTKGKAYFTTPQNIGQYVLMDFMTNKTKVMN</sequence>
<dbReference type="Pfam" id="PF13519">
    <property type="entry name" value="VWA_2"/>
    <property type="match status" value="1"/>
</dbReference>
<gene>
    <name evidence="2" type="ORF">SAMN04488058_10834</name>
</gene>
<reference evidence="3" key="1">
    <citation type="submission" date="2016-10" db="EMBL/GenBank/DDBJ databases">
        <authorList>
            <person name="Varghese N."/>
            <person name="Submissions S."/>
        </authorList>
    </citation>
    <scope>NUCLEOTIDE SEQUENCE [LARGE SCALE GENOMIC DNA]</scope>
    <source>
        <strain evidence="3">CGMCC 1.10218</strain>
    </source>
</reference>
<dbReference type="InterPro" id="IPR036465">
    <property type="entry name" value="vWFA_dom_sf"/>
</dbReference>
<feature type="domain" description="VWFA" evidence="1">
    <location>
        <begin position="212"/>
        <end position="395"/>
    </location>
</feature>
<name>A0A1H6Z356_9DEIO</name>
<proteinExistence type="predicted"/>
<dbReference type="InterPro" id="IPR002035">
    <property type="entry name" value="VWF_A"/>
</dbReference>
<organism evidence="2 3">
    <name type="scientific">Deinococcus reticulitermitis</name>
    <dbReference type="NCBI Taxonomy" id="856736"/>
    <lineage>
        <taxon>Bacteria</taxon>
        <taxon>Thermotogati</taxon>
        <taxon>Deinococcota</taxon>
        <taxon>Deinococci</taxon>
        <taxon>Deinococcales</taxon>
        <taxon>Deinococcaceae</taxon>
        <taxon>Deinococcus</taxon>
    </lineage>
</organism>
<dbReference type="Gene3D" id="3.40.50.410">
    <property type="entry name" value="von Willebrand factor, type A domain"/>
    <property type="match status" value="1"/>
</dbReference>
<dbReference type="EMBL" id="FNZA01000008">
    <property type="protein sequence ID" value="SEJ44002.1"/>
    <property type="molecule type" value="Genomic_DNA"/>
</dbReference>
<evidence type="ECO:0000313" key="3">
    <source>
        <dbReference type="Proteomes" id="UP000199223"/>
    </source>
</evidence>
<dbReference type="AlphaFoldDB" id="A0A1H6Z356"/>
<dbReference type="SUPFAM" id="SSF53300">
    <property type="entry name" value="vWA-like"/>
    <property type="match status" value="1"/>
</dbReference>
<accession>A0A1H6Z356</accession>
<evidence type="ECO:0000313" key="2">
    <source>
        <dbReference type="EMBL" id="SEJ44002.1"/>
    </source>
</evidence>
<dbReference type="STRING" id="856736.SAMN04488058_10834"/>